<evidence type="ECO:0008006" key="3">
    <source>
        <dbReference type="Google" id="ProtNLM"/>
    </source>
</evidence>
<sequence length="270" mass="30909">MSAAPRILCVGTHHKTGTVWMRRVWREIAQALDIPFQPVHRPEKWAEKLPAQGRVIVPNWGGRFAPDLWEREDARFLHVIRDPRDVLLSGARYHDSTSAPTEKWLYRPDPKLGGKSYQQYMRSLARPEDKLAFEMQGMHLKTLTEMLAWPYGHARAFDIRYEDLIVDTDCTLFSKALRFMGFDEDEVETGARIFYENSIFGGLADNPDEGRTRTHVKSGKPAQWVTNLPVETAELYLRRHGADLIALGYETDETWLGRLAPGSELAETGN</sequence>
<dbReference type="Proteomes" id="UP000236742">
    <property type="component" value="Unassembled WGS sequence"/>
</dbReference>
<keyword evidence="2" id="KW-1185">Reference proteome</keyword>
<evidence type="ECO:0000313" key="2">
    <source>
        <dbReference type="Proteomes" id="UP000236742"/>
    </source>
</evidence>
<dbReference type="Gene3D" id="3.40.50.300">
    <property type="entry name" value="P-loop containing nucleotide triphosphate hydrolases"/>
    <property type="match status" value="1"/>
</dbReference>
<gene>
    <name evidence="1" type="ORF">SAMN05421751_101621</name>
</gene>
<dbReference type="RefSeq" id="WP_104006589.1">
    <property type="nucleotide sequence ID" value="NZ_FNVD01000001.1"/>
</dbReference>
<dbReference type="InterPro" id="IPR027417">
    <property type="entry name" value="P-loop_NTPase"/>
</dbReference>
<accession>A0A1H5SM60</accession>
<protein>
    <recommendedName>
        <fullName evidence="3">Sulfotransferase domain-containing protein</fullName>
    </recommendedName>
</protein>
<proteinExistence type="predicted"/>
<dbReference type="OrthoDB" id="4964299at2"/>
<evidence type="ECO:0000313" key="1">
    <source>
        <dbReference type="EMBL" id="SEF51702.1"/>
    </source>
</evidence>
<reference evidence="2" key="1">
    <citation type="submission" date="2016-10" db="EMBL/GenBank/DDBJ databases">
        <authorList>
            <person name="Varghese N."/>
            <person name="Submissions S."/>
        </authorList>
    </citation>
    <scope>NUCLEOTIDE SEQUENCE [LARGE SCALE GENOMIC DNA]</scope>
    <source>
        <strain evidence="2">DSM 23413</strain>
    </source>
</reference>
<dbReference type="EMBL" id="FNVD01000001">
    <property type="protein sequence ID" value="SEF51702.1"/>
    <property type="molecule type" value="Genomic_DNA"/>
</dbReference>
<dbReference type="AlphaFoldDB" id="A0A1H5SM60"/>
<dbReference type="SUPFAM" id="SSF52540">
    <property type="entry name" value="P-loop containing nucleoside triphosphate hydrolases"/>
    <property type="match status" value="1"/>
</dbReference>
<organism evidence="1 2">
    <name type="scientific">Jhaorihella thermophila</name>
    <dbReference type="NCBI Taxonomy" id="488547"/>
    <lineage>
        <taxon>Bacteria</taxon>
        <taxon>Pseudomonadati</taxon>
        <taxon>Pseudomonadota</taxon>
        <taxon>Alphaproteobacteria</taxon>
        <taxon>Rhodobacterales</taxon>
        <taxon>Paracoccaceae</taxon>
        <taxon>Jhaorihella</taxon>
    </lineage>
</organism>
<name>A0A1H5SM60_9RHOB</name>